<dbReference type="GeneID" id="93457609"/>
<sequence>MSLNLDQVLELARDRVETETRQMVAETSPSDFTVQELIALAAVVRPVYERVMAGLAPPGHVLKLVPPTR</sequence>
<dbReference type="RefSeq" id="WP_011728608.1">
    <property type="nucleotide sequence ID" value="NZ_CP009495.1"/>
</dbReference>
<reference evidence="1" key="1">
    <citation type="submission" date="2019-05" db="EMBL/GenBank/DDBJ databases">
        <authorList>
            <person name="Naeem R."/>
            <person name="Antony C."/>
            <person name="Guan Q."/>
        </authorList>
    </citation>
    <scope>NUCLEOTIDE SEQUENCE</scope>
    <source>
        <strain evidence="1">1</strain>
    </source>
</reference>
<gene>
    <name evidence="1" type="ORF">BIN_B_05307</name>
</gene>
<organism evidence="1">
    <name type="scientific">Mycolicibacterium smegmatis</name>
    <name type="common">Mycobacterium smegmatis</name>
    <dbReference type="NCBI Taxonomy" id="1772"/>
    <lineage>
        <taxon>Bacteria</taxon>
        <taxon>Bacillati</taxon>
        <taxon>Actinomycetota</taxon>
        <taxon>Actinomycetes</taxon>
        <taxon>Mycobacteriales</taxon>
        <taxon>Mycobacteriaceae</taxon>
        <taxon>Mycolicibacterium</taxon>
    </lineage>
</organism>
<evidence type="ECO:0000313" key="1">
    <source>
        <dbReference type="EMBL" id="VTP10958.1"/>
    </source>
</evidence>
<protein>
    <submittedName>
        <fullName evidence="1">Uncharacterized protein</fullName>
    </submittedName>
</protein>
<dbReference type="AlphaFoldDB" id="A0A653FMU7"/>
<dbReference type="EMBL" id="LR589660">
    <property type="protein sequence ID" value="VTP10958.1"/>
    <property type="molecule type" value="Genomic_DNA"/>
</dbReference>
<name>A0A653FMU7_MYCSM</name>
<accession>A0A653FMU7</accession>
<proteinExistence type="predicted"/>